<gene>
    <name evidence="2" type="primary">LOC125549216</name>
</gene>
<dbReference type="Proteomes" id="UP000015106">
    <property type="component" value="Chromosome 3"/>
</dbReference>
<evidence type="ECO:0000313" key="2">
    <source>
        <dbReference type="EnsemblPlants" id="TuG1812U0000150900.01.T01.s_cds3225"/>
    </source>
</evidence>
<protein>
    <submittedName>
        <fullName evidence="2">Uncharacterized protein</fullName>
    </submittedName>
</protein>
<keyword evidence="3" id="KW-1185">Reference proteome</keyword>
<feature type="compositionally biased region" description="Basic residues" evidence="1">
    <location>
        <begin position="404"/>
        <end position="418"/>
    </location>
</feature>
<reference evidence="2" key="2">
    <citation type="submission" date="2018-03" db="EMBL/GenBank/DDBJ databases">
        <title>The Triticum urartu genome reveals the dynamic nature of wheat genome evolution.</title>
        <authorList>
            <person name="Ling H."/>
            <person name="Ma B."/>
            <person name="Shi X."/>
            <person name="Liu H."/>
            <person name="Dong L."/>
            <person name="Sun H."/>
            <person name="Cao Y."/>
            <person name="Gao Q."/>
            <person name="Zheng S."/>
            <person name="Li Y."/>
            <person name="Yu Y."/>
            <person name="Du H."/>
            <person name="Qi M."/>
            <person name="Li Y."/>
            <person name="Yu H."/>
            <person name="Cui Y."/>
            <person name="Wang N."/>
            <person name="Chen C."/>
            <person name="Wu H."/>
            <person name="Zhao Y."/>
            <person name="Zhang J."/>
            <person name="Li Y."/>
            <person name="Zhou W."/>
            <person name="Zhang B."/>
            <person name="Hu W."/>
            <person name="Eijk M."/>
            <person name="Tang J."/>
            <person name="Witsenboer H."/>
            <person name="Zhao S."/>
            <person name="Li Z."/>
            <person name="Zhang A."/>
            <person name="Wang D."/>
            <person name="Liang C."/>
        </authorList>
    </citation>
    <scope>NUCLEOTIDE SEQUENCE [LARGE SCALE GENOMIC DNA]</scope>
    <source>
        <strain evidence="2">cv. G1812</strain>
    </source>
</reference>
<feature type="region of interest" description="Disordered" evidence="1">
    <location>
        <begin position="397"/>
        <end position="428"/>
    </location>
</feature>
<dbReference type="EnsemblPlants" id="TuG1812U0000150900.01.T01">
    <property type="protein sequence ID" value="TuG1812U0000150900.01.T01.s_cds3225"/>
    <property type="gene ID" value="TuG1812U0000150900.01"/>
</dbReference>
<organism evidence="2 3">
    <name type="scientific">Triticum urartu</name>
    <name type="common">Red wild einkorn</name>
    <name type="synonym">Crithodium urartu</name>
    <dbReference type="NCBI Taxonomy" id="4572"/>
    <lineage>
        <taxon>Eukaryota</taxon>
        <taxon>Viridiplantae</taxon>
        <taxon>Streptophyta</taxon>
        <taxon>Embryophyta</taxon>
        <taxon>Tracheophyta</taxon>
        <taxon>Spermatophyta</taxon>
        <taxon>Magnoliopsida</taxon>
        <taxon>Liliopsida</taxon>
        <taxon>Poales</taxon>
        <taxon>Poaceae</taxon>
        <taxon>BOP clade</taxon>
        <taxon>Pooideae</taxon>
        <taxon>Triticodae</taxon>
        <taxon>Triticeae</taxon>
        <taxon>Triticinae</taxon>
        <taxon>Triticum</taxon>
    </lineage>
</organism>
<reference evidence="3" key="1">
    <citation type="journal article" date="2013" name="Nature">
        <title>Draft genome of the wheat A-genome progenitor Triticum urartu.</title>
        <authorList>
            <person name="Ling H.Q."/>
            <person name="Zhao S."/>
            <person name="Liu D."/>
            <person name="Wang J."/>
            <person name="Sun H."/>
            <person name="Zhang C."/>
            <person name="Fan H."/>
            <person name="Li D."/>
            <person name="Dong L."/>
            <person name="Tao Y."/>
            <person name="Gao C."/>
            <person name="Wu H."/>
            <person name="Li Y."/>
            <person name="Cui Y."/>
            <person name="Guo X."/>
            <person name="Zheng S."/>
            <person name="Wang B."/>
            <person name="Yu K."/>
            <person name="Liang Q."/>
            <person name="Yang W."/>
            <person name="Lou X."/>
            <person name="Chen J."/>
            <person name="Feng M."/>
            <person name="Jian J."/>
            <person name="Zhang X."/>
            <person name="Luo G."/>
            <person name="Jiang Y."/>
            <person name="Liu J."/>
            <person name="Wang Z."/>
            <person name="Sha Y."/>
            <person name="Zhang B."/>
            <person name="Wu H."/>
            <person name="Tang D."/>
            <person name="Shen Q."/>
            <person name="Xue P."/>
            <person name="Zou S."/>
            <person name="Wang X."/>
            <person name="Liu X."/>
            <person name="Wang F."/>
            <person name="Yang Y."/>
            <person name="An X."/>
            <person name="Dong Z."/>
            <person name="Zhang K."/>
            <person name="Zhang X."/>
            <person name="Luo M.C."/>
            <person name="Dvorak J."/>
            <person name="Tong Y."/>
            <person name="Wang J."/>
            <person name="Yang H."/>
            <person name="Li Z."/>
            <person name="Wang D."/>
            <person name="Zhang A."/>
            <person name="Wang J."/>
        </authorList>
    </citation>
    <scope>NUCLEOTIDE SEQUENCE</scope>
    <source>
        <strain evidence="3">cv. G1812</strain>
    </source>
</reference>
<proteinExistence type="predicted"/>
<dbReference type="Gramene" id="TuG1812U0000150900.01.T01">
    <property type="protein sequence ID" value="TuG1812U0000150900.01.T01.s_cds3225"/>
    <property type="gene ID" value="TuG1812U0000150900.01"/>
</dbReference>
<feature type="region of interest" description="Disordered" evidence="1">
    <location>
        <begin position="257"/>
        <end position="287"/>
    </location>
</feature>
<reference evidence="2" key="3">
    <citation type="submission" date="2022-06" db="UniProtKB">
        <authorList>
            <consortium name="EnsemblPlants"/>
        </authorList>
    </citation>
    <scope>IDENTIFICATION</scope>
</reference>
<accession>A0A8R7RGZ2</accession>
<dbReference type="Gramene" id="TuG1812G0300005044.01.T01">
    <property type="protein sequence ID" value="TuG1812G0300005044.01.T01.cds418790"/>
    <property type="gene ID" value="TuG1812G0300005044.01"/>
</dbReference>
<dbReference type="AlphaFoldDB" id="A0A8R7RGZ2"/>
<name>A0A8R7RGZ2_TRIUA</name>
<evidence type="ECO:0000256" key="1">
    <source>
        <dbReference type="SAM" id="MobiDB-lite"/>
    </source>
</evidence>
<dbReference type="EnsemblPlants" id="TuG1812G0300005044.01.T01">
    <property type="protein sequence ID" value="TuG1812G0300005044.01.T01.cds418790"/>
    <property type="gene ID" value="TuG1812G0300005044.01"/>
</dbReference>
<evidence type="ECO:0000313" key="3">
    <source>
        <dbReference type="Proteomes" id="UP000015106"/>
    </source>
</evidence>
<sequence>RYRFYFISHIRRESLAGPGEVEVATPREERQPEEPEPLLLHVELQHHVLHLEPSDDHRRRAAVPGLHPLHLRERKARRAPLHIHHREQAVHRVVHPALERQTDARHPVPCPRVGERPRVVAQLERRHGLHRARHGAALRTLLHQGLGERVHERAVHVASEQGEVHLSAEYHAAGGERARRDGHAGALHGYGLHRDVVRGVALLGDQRRVDQLLCVVHPRLRGELERAAAEDGHAVAFAEAGEAEKELIGDLLRGRHERRQRQAGAREPGHARGAPRQGRQQRLRRARRHCPHAHLAHRVTPVGGVGHEPGTVEAPGGAHAGDRVVRVRRARAVLAPVLLAAWLVAARDGVGVGEAAGGERAGELGRQMAGLARGPDERAGDVDDEVGAAVEWERVEGGGGVLGHRNKHRQRLARRRPGQRGCQDEEGY</sequence>
<feature type="region of interest" description="Disordered" evidence="1">
    <location>
        <begin position="300"/>
        <end position="319"/>
    </location>
</feature>